<dbReference type="InterPro" id="IPR011335">
    <property type="entry name" value="Restrct_endonuc-II-like"/>
</dbReference>
<dbReference type="Proteomes" id="UP000243535">
    <property type="component" value="Unassembled WGS sequence"/>
</dbReference>
<dbReference type="CDD" id="cd20736">
    <property type="entry name" value="PoNe_Nuclease"/>
    <property type="match status" value="1"/>
</dbReference>
<organism evidence="3 4">
    <name type="scientific">Gulbenkiania indica</name>
    <dbReference type="NCBI Taxonomy" id="375574"/>
    <lineage>
        <taxon>Bacteria</taxon>
        <taxon>Pseudomonadati</taxon>
        <taxon>Pseudomonadota</taxon>
        <taxon>Betaproteobacteria</taxon>
        <taxon>Neisseriales</taxon>
        <taxon>Chromobacteriaceae</taxon>
        <taxon>Gulbenkiania</taxon>
    </lineage>
</organism>
<dbReference type="SUPFAM" id="SSF52980">
    <property type="entry name" value="Restriction endonuclease-like"/>
    <property type="match status" value="1"/>
</dbReference>
<dbReference type="GO" id="GO:0003676">
    <property type="term" value="F:nucleic acid binding"/>
    <property type="evidence" value="ECO:0007669"/>
    <property type="project" value="InterPro"/>
</dbReference>
<dbReference type="Gene3D" id="3.40.1350.10">
    <property type="match status" value="1"/>
</dbReference>
<protein>
    <recommendedName>
        <fullName evidence="2">UPF0102 protein Ga0061063_0781</fullName>
    </recommendedName>
</protein>
<evidence type="ECO:0000313" key="4">
    <source>
        <dbReference type="Proteomes" id="UP000243535"/>
    </source>
</evidence>
<keyword evidence="4" id="KW-1185">Reference proteome</keyword>
<dbReference type="PANTHER" id="PTHR34039:SF1">
    <property type="entry name" value="UPF0102 PROTEIN YRAN"/>
    <property type="match status" value="1"/>
</dbReference>
<dbReference type="STRING" id="375574.GCA_001418035_00579"/>
<accession>A0A0K6GT48</accession>
<dbReference type="RefSeq" id="WP_055433338.1">
    <property type="nucleotide sequence ID" value="NZ_CYHA01000001.1"/>
</dbReference>
<dbReference type="NCBIfam" id="NF009150">
    <property type="entry name" value="PRK12497.1-3"/>
    <property type="match status" value="1"/>
</dbReference>
<comment type="similarity">
    <text evidence="1 2">Belongs to the UPF0102 family.</text>
</comment>
<name>A0A0K6GT48_9NEIS</name>
<dbReference type="PANTHER" id="PTHR34039">
    <property type="entry name" value="UPF0102 PROTEIN YRAN"/>
    <property type="match status" value="1"/>
</dbReference>
<dbReference type="InterPro" id="IPR011856">
    <property type="entry name" value="tRNA_endonuc-like_dom_sf"/>
</dbReference>
<dbReference type="OrthoDB" id="9794876at2"/>
<sequence>MKALGDAAEQRALRFLESRGLTLVERNWRCRGGELDLILREGPVWVFVEVRHRSHAQYGGAAESITPTKCRRLMLAAELYLARHDIDAPCRFDAVLTGPDGMPVWLKNILG</sequence>
<gene>
    <name evidence="3" type="ORF">Ga0061063_0781</name>
</gene>
<dbReference type="InterPro" id="IPR003509">
    <property type="entry name" value="UPF0102_YraN-like"/>
</dbReference>
<reference evidence="4" key="1">
    <citation type="submission" date="2015-08" db="EMBL/GenBank/DDBJ databases">
        <authorList>
            <person name="Varghese N."/>
        </authorList>
    </citation>
    <scope>NUCLEOTIDE SEQUENCE [LARGE SCALE GENOMIC DNA]</scope>
    <source>
        <strain evidence="4">DSM 17901</strain>
    </source>
</reference>
<evidence type="ECO:0000256" key="1">
    <source>
        <dbReference type="ARBA" id="ARBA00006738"/>
    </source>
</evidence>
<dbReference type="Pfam" id="PF02021">
    <property type="entry name" value="UPF0102"/>
    <property type="match status" value="1"/>
</dbReference>
<dbReference type="AlphaFoldDB" id="A0A0K6GT48"/>
<proteinExistence type="inferred from homology"/>
<evidence type="ECO:0000313" key="3">
    <source>
        <dbReference type="EMBL" id="CUA81934.1"/>
    </source>
</evidence>
<dbReference type="EMBL" id="CYHA01000001">
    <property type="protein sequence ID" value="CUA81934.1"/>
    <property type="molecule type" value="Genomic_DNA"/>
</dbReference>
<evidence type="ECO:0000256" key="2">
    <source>
        <dbReference type="HAMAP-Rule" id="MF_00048"/>
    </source>
</evidence>
<dbReference type="HAMAP" id="MF_00048">
    <property type="entry name" value="UPF0102"/>
    <property type="match status" value="1"/>
</dbReference>
<dbReference type="NCBIfam" id="TIGR00252">
    <property type="entry name" value="YraN family protein"/>
    <property type="match status" value="1"/>
</dbReference>